<feature type="compositionally biased region" description="Low complexity" evidence="6">
    <location>
        <begin position="549"/>
        <end position="558"/>
    </location>
</feature>
<evidence type="ECO:0000256" key="2">
    <source>
        <dbReference type="ARBA" id="ARBA00022552"/>
    </source>
</evidence>
<dbReference type="InterPro" id="IPR015507">
    <property type="entry name" value="rRNA-MeTfrase_E"/>
</dbReference>
<evidence type="ECO:0000313" key="8">
    <source>
        <dbReference type="EMBL" id="WWC85840.1"/>
    </source>
</evidence>
<evidence type="ECO:0000256" key="3">
    <source>
        <dbReference type="ARBA" id="ARBA00022603"/>
    </source>
</evidence>
<keyword evidence="2" id="KW-0698">rRNA processing</keyword>
<evidence type="ECO:0000256" key="5">
    <source>
        <dbReference type="ARBA" id="ARBA00022691"/>
    </source>
</evidence>
<dbReference type="InterPro" id="IPR050082">
    <property type="entry name" value="RNA_methyltr_RlmE"/>
</dbReference>
<dbReference type="GO" id="GO:0002181">
    <property type="term" value="P:cytoplasmic translation"/>
    <property type="evidence" value="ECO:0007669"/>
    <property type="project" value="TreeGrafter"/>
</dbReference>
<dbReference type="GO" id="GO:0006364">
    <property type="term" value="P:rRNA processing"/>
    <property type="evidence" value="ECO:0007669"/>
    <property type="project" value="UniProtKB-KW"/>
</dbReference>
<feature type="region of interest" description="Disordered" evidence="6">
    <location>
        <begin position="613"/>
        <end position="735"/>
    </location>
</feature>
<feature type="region of interest" description="Disordered" evidence="6">
    <location>
        <begin position="522"/>
        <end position="570"/>
    </location>
</feature>
<dbReference type="PANTHER" id="PTHR10920:SF12">
    <property type="entry name" value="TRNA (CYTIDINE(32)_GUANOSINE(34)-2'-O)-METHYLTRANSFERASE-RELATED"/>
    <property type="match status" value="1"/>
</dbReference>
<dbReference type="Proteomes" id="UP001355207">
    <property type="component" value="Chromosome 1"/>
</dbReference>
<accession>A0AAX4JKD5</accession>
<evidence type="ECO:0000256" key="1">
    <source>
        <dbReference type="ARBA" id="ARBA00022490"/>
    </source>
</evidence>
<feature type="region of interest" description="Disordered" evidence="6">
    <location>
        <begin position="1076"/>
        <end position="1119"/>
    </location>
</feature>
<dbReference type="SUPFAM" id="SSF53335">
    <property type="entry name" value="S-adenosyl-L-methionine-dependent methyltransferases"/>
    <property type="match status" value="1"/>
</dbReference>
<dbReference type="HAMAP" id="MF_01547">
    <property type="entry name" value="RNA_methyltr_E"/>
    <property type="match status" value="1"/>
</dbReference>
<dbReference type="Pfam" id="PF00069">
    <property type="entry name" value="Pkinase"/>
    <property type="match status" value="1"/>
</dbReference>
<sequence>MPTSKSSIDHRDVYYRLGKSAGYRARSAYKLLHLDEEFDLFTGVETAVDLCAAPGSWSQVLGQKLNPSQNDNKGKKVVSIDLQPMARLPNITILQTDITLPSTIPLVLDALGGRRADLVVCDGAPDVTGVHDLDAYLHSQLLLAAITLSLTLLAPHSTLIFKIFLSPLDPQAALLASQLRCFFFGPSSTEAQYNEFDLPEEVSSDMLDKLEEQVNNVNKANIGKDGYDLHGRRGGVWVRKPRSSRKGSGEAFIVCRNFDPSRVPLPKSFSASALAELRQQTSGTLTLDSLASLGTNVGNGSKEWELIKGYVGGGDLNPIETFPTPSKPKASAPPISFQPPTSPSENHNEHDSTSPKALFAHPTPLDGPPEYFSPKNSPGPSSPIRKTIAPPTFLSPERLHLDTKRLAGPTARAAALAHGSSEVGESSSRQSSLDSLTPNPSPIHLNDMNRPWASSSHIPPSHAGLAQLSVPAPYGRDRSSSNASVFSTSSVKDDAPLISPALSSSSKTDLFFASTVKDSLPIPPRALPNAAKLGRGLPSGLTKNDERSTSMPTSRTTPKQNHIKEREQWTSAWAESRSIDLTSPSPSNQGYAYAGLPQRDDLKFGFEEFSTTSRLRSVSNPMAGLPESSTTSNYSPATSRFLKSNNMNEPLATLPTLPDVNQYTTPTKKRPILAGHGRRESQQLEREQSQAKEGIEVKSGDFVEPEEEGDQGEISGSDKQDVTGDSTQPKKRGWRLKRKLGEGAFSAVWSAIPISSYHSNMDSTEEGGNKVAALKLMDRQLSLQDSRTRISFLREVEVLRHISHPSIVSYLDSFTTPTHHVLVLEQLEGGELFDLMSVEENRKRMILPSPKSEDIKEWDRNGEGFVRRIFSELTRAVGWLHEVGVVHRDIKLENILFTMNPFDLKPTSTGSIPLNLLPKNSPLIKLTDFGLSRFISISSPLLQTRCGSESFAAPEIIMGKPYDGRETDSWAMGVVLYGMIIGELPFDREEDNEESIINGNGNTNNNRPSTPNLMMDPKLRGRKRMMRIAKGLYSYPDSQQQTISKEAKDLIGKLLTRDNKKRIKVNQLWNEKWMNENNPGGLPKPLQHNSLVSDENQNSSNNVDISVEPILPTSKSNSNNSRIRKILDGFLVEEDDIEEVARAEH</sequence>
<dbReference type="GO" id="GO:0004672">
    <property type="term" value="F:protein kinase activity"/>
    <property type="evidence" value="ECO:0007669"/>
    <property type="project" value="InterPro"/>
</dbReference>
<feature type="compositionally biased region" description="Basic and acidic residues" evidence="6">
    <location>
        <begin position="677"/>
        <end position="701"/>
    </location>
</feature>
<dbReference type="InterPro" id="IPR011009">
    <property type="entry name" value="Kinase-like_dom_sf"/>
</dbReference>
<reference evidence="8 9" key="1">
    <citation type="submission" date="2024-01" db="EMBL/GenBank/DDBJ databases">
        <title>Comparative genomics of Cryptococcus and Kwoniella reveals pathogenesis evolution and contrasting modes of karyotype evolution via chromosome fusion or intercentromeric recombination.</title>
        <authorList>
            <person name="Coelho M.A."/>
            <person name="David-Palma M."/>
            <person name="Shea T."/>
            <person name="Bowers K."/>
            <person name="McGinley-Smith S."/>
            <person name="Mohammad A.W."/>
            <person name="Gnirke A."/>
            <person name="Yurkov A.M."/>
            <person name="Nowrousian M."/>
            <person name="Sun S."/>
            <person name="Cuomo C.A."/>
            <person name="Heitman J."/>
        </authorList>
    </citation>
    <scope>NUCLEOTIDE SEQUENCE [LARGE SCALE GENOMIC DNA]</scope>
    <source>
        <strain evidence="8 9">CBS 6074</strain>
    </source>
</reference>
<dbReference type="Gene3D" id="1.10.510.10">
    <property type="entry name" value="Transferase(Phosphotransferase) domain 1"/>
    <property type="match status" value="1"/>
</dbReference>
<dbReference type="PROSITE" id="PS00108">
    <property type="entry name" value="PROTEIN_KINASE_ST"/>
    <property type="match status" value="1"/>
</dbReference>
<feature type="compositionally biased region" description="Low complexity" evidence="6">
    <location>
        <begin position="480"/>
        <end position="502"/>
    </location>
</feature>
<dbReference type="EMBL" id="CP144098">
    <property type="protein sequence ID" value="WWC85840.1"/>
    <property type="molecule type" value="Genomic_DNA"/>
</dbReference>
<keyword evidence="9" id="KW-1185">Reference proteome</keyword>
<dbReference type="GO" id="GO:0008175">
    <property type="term" value="F:tRNA methyltransferase activity"/>
    <property type="evidence" value="ECO:0007669"/>
    <property type="project" value="TreeGrafter"/>
</dbReference>
<feature type="compositionally biased region" description="Low complexity" evidence="6">
    <location>
        <begin position="410"/>
        <end position="435"/>
    </location>
</feature>
<dbReference type="Pfam" id="PF01728">
    <property type="entry name" value="FtsJ"/>
    <property type="match status" value="1"/>
</dbReference>
<keyword evidence="5" id="KW-0949">S-adenosyl-L-methionine</keyword>
<dbReference type="GO" id="GO:0030488">
    <property type="term" value="P:tRNA methylation"/>
    <property type="evidence" value="ECO:0007669"/>
    <property type="project" value="TreeGrafter"/>
</dbReference>
<dbReference type="Gene3D" id="3.40.50.150">
    <property type="entry name" value="Vaccinia Virus protein VP39"/>
    <property type="match status" value="1"/>
</dbReference>
<feature type="domain" description="Protein kinase" evidence="7">
    <location>
        <begin position="734"/>
        <end position="1074"/>
    </location>
</feature>
<dbReference type="GO" id="GO:0005737">
    <property type="term" value="C:cytoplasm"/>
    <property type="evidence" value="ECO:0007669"/>
    <property type="project" value="TreeGrafter"/>
</dbReference>
<dbReference type="GeneID" id="91091379"/>
<feature type="compositionally biased region" description="Polar residues" evidence="6">
    <location>
        <begin position="1087"/>
        <end position="1104"/>
    </location>
</feature>
<protein>
    <recommendedName>
        <fullName evidence="7">Protein kinase domain-containing protein</fullName>
    </recommendedName>
</protein>
<dbReference type="SMART" id="SM00220">
    <property type="entry name" value="S_TKc"/>
    <property type="match status" value="1"/>
</dbReference>
<evidence type="ECO:0000259" key="7">
    <source>
        <dbReference type="PROSITE" id="PS50011"/>
    </source>
</evidence>
<dbReference type="PANTHER" id="PTHR10920">
    <property type="entry name" value="RIBOSOMAL RNA METHYLTRANSFERASE"/>
    <property type="match status" value="1"/>
</dbReference>
<evidence type="ECO:0000313" key="9">
    <source>
        <dbReference type="Proteomes" id="UP001355207"/>
    </source>
</evidence>
<dbReference type="InterPro" id="IPR000719">
    <property type="entry name" value="Prot_kinase_dom"/>
</dbReference>
<feature type="region of interest" description="Disordered" evidence="6">
    <location>
        <begin position="318"/>
        <end position="397"/>
    </location>
</feature>
<feature type="compositionally biased region" description="Polar residues" evidence="6">
    <location>
        <begin position="627"/>
        <end position="648"/>
    </location>
</feature>
<gene>
    <name evidence="8" type="ORF">L201_000707</name>
</gene>
<keyword evidence="3" id="KW-0489">Methyltransferase</keyword>
<organism evidence="8 9">
    <name type="scientific">Kwoniella dendrophila CBS 6074</name>
    <dbReference type="NCBI Taxonomy" id="1295534"/>
    <lineage>
        <taxon>Eukaryota</taxon>
        <taxon>Fungi</taxon>
        <taxon>Dikarya</taxon>
        <taxon>Basidiomycota</taxon>
        <taxon>Agaricomycotina</taxon>
        <taxon>Tremellomycetes</taxon>
        <taxon>Tremellales</taxon>
        <taxon>Cryptococcaceae</taxon>
        <taxon>Kwoniella</taxon>
    </lineage>
</organism>
<dbReference type="PROSITE" id="PS50011">
    <property type="entry name" value="PROTEIN_KINASE_DOM"/>
    <property type="match status" value="1"/>
</dbReference>
<dbReference type="InterPro" id="IPR008271">
    <property type="entry name" value="Ser/Thr_kinase_AS"/>
</dbReference>
<name>A0AAX4JKD5_9TREE</name>
<feature type="compositionally biased region" description="Low complexity" evidence="6">
    <location>
        <begin position="996"/>
        <end position="1012"/>
    </location>
</feature>
<feature type="region of interest" description="Disordered" evidence="6">
    <location>
        <begin position="996"/>
        <end position="1016"/>
    </location>
</feature>
<dbReference type="RefSeq" id="XP_066072603.1">
    <property type="nucleotide sequence ID" value="XM_066216506.1"/>
</dbReference>
<dbReference type="InterPro" id="IPR002877">
    <property type="entry name" value="RNA_MeTrfase_FtsJ_dom"/>
</dbReference>
<keyword evidence="1" id="KW-0963">Cytoplasm</keyword>
<dbReference type="FunFam" id="3.40.50.150:FF:000220">
    <property type="entry name" value="CAMK protein kinase"/>
    <property type="match status" value="1"/>
</dbReference>
<dbReference type="GO" id="GO:0005524">
    <property type="term" value="F:ATP binding"/>
    <property type="evidence" value="ECO:0007669"/>
    <property type="project" value="InterPro"/>
</dbReference>
<dbReference type="InterPro" id="IPR029063">
    <property type="entry name" value="SAM-dependent_MTases_sf"/>
</dbReference>
<dbReference type="AlphaFoldDB" id="A0AAX4JKD5"/>
<evidence type="ECO:0000256" key="6">
    <source>
        <dbReference type="SAM" id="MobiDB-lite"/>
    </source>
</evidence>
<evidence type="ECO:0000256" key="4">
    <source>
        <dbReference type="ARBA" id="ARBA00022679"/>
    </source>
</evidence>
<feature type="region of interest" description="Disordered" evidence="6">
    <location>
        <begin position="410"/>
        <end position="502"/>
    </location>
</feature>
<keyword evidence="4" id="KW-0808">Transferase</keyword>
<dbReference type="SUPFAM" id="SSF56112">
    <property type="entry name" value="Protein kinase-like (PK-like)"/>
    <property type="match status" value="1"/>
</dbReference>
<proteinExistence type="inferred from homology"/>